<dbReference type="Pfam" id="PF01613">
    <property type="entry name" value="Flavin_Reduct"/>
    <property type="match status" value="1"/>
</dbReference>
<dbReference type="OrthoDB" id="2015405at2759"/>
<dbReference type="InParanoid" id="A0A1Y1UM69"/>
<dbReference type="Proteomes" id="UP000193218">
    <property type="component" value="Unassembled WGS sequence"/>
</dbReference>
<dbReference type="SMART" id="SM00903">
    <property type="entry name" value="Flavin_Reduct"/>
    <property type="match status" value="1"/>
</dbReference>
<dbReference type="PANTHER" id="PTHR30466">
    <property type="entry name" value="FLAVIN REDUCTASE"/>
    <property type="match status" value="1"/>
</dbReference>
<dbReference type="GO" id="GO:0010181">
    <property type="term" value="F:FMN binding"/>
    <property type="evidence" value="ECO:0007669"/>
    <property type="project" value="InterPro"/>
</dbReference>
<dbReference type="Gene3D" id="2.30.110.10">
    <property type="entry name" value="Electron Transport, Fmn-binding Protein, Chain A"/>
    <property type="match status" value="1"/>
</dbReference>
<dbReference type="GeneID" id="33559756"/>
<protein>
    <submittedName>
        <fullName evidence="3">Flavin reductase like domain-domain-containing protein</fullName>
    </submittedName>
</protein>
<dbReference type="InterPro" id="IPR012349">
    <property type="entry name" value="Split_barrel_FMN-bd"/>
</dbReference>
<comment type="caution">
    <text evidence="3">The sequence shown here is derived from an EMBL/GenBank/DDBJ whole genome shotgun (WGS) entry which is preliminary data.</text>
</comment>
<dbReference type="SUPFAM" id="SSF50475">
    <property type="entry name" value="FMN-binding split barrel"/>
    <property type="match status" value="1"/>
</dbReference>
<name>A0A1Y1UM69_9TREE</name>
<keyword evidence="4" id="KW-1185">Reference proteome</keyword>
<dbReference type="STRING" id="4999.A0A1Y1UM69"/>
<reference evidence="3 4" key="1">
    <citation type="submission" date="2017-03" db="EMBL/GenBank/DDBJ databases">
        <title>Widespread Adenine N6-methylation of Active Genes in Fungi.</title>
        <authorList>
            <consortium name="DOE Joint Genome Institute"/>
            <person name="Mondo S.J."/>
            <person name="Dannebaum R.O."/>
            <person name="Kuo R.C."/>
            <person name="Louie K.B."/>
            <person name="Bewick A.J."/>
            <person name="Labutti K."/>
            <person name="Haridas S."/>
            <person name="Kuo A."/>
            <person name="Salamov A."/>
            <person name="Ahrendt S.R."/>
            <person name="Lau R."/>
            <person name="Bowen B.P."/>
            <person name="Lipzen A."/>
            <person name="Sullivan W."/>
            <person name="Andreopoulos W.B."/>
            <person name="Clum A."/>
            <person name="Lindquist E."/>
            <person name="Daum C."/>
            <person name="Northen T.R."/>
            <person name="Ramamoorthy G."/>
            <person name="Schmitz R.J."/>
            <person name="Gryganskyi A."/>
            <person name="Culley D."/>
            <person name="Magnuson J."/>
            <person name="James T.Y."/>
            <person name="O'Malley M.A."/>
            <person name="Stajich J.E."/>
            <person name="Spatafora J.W."/>
            <person name="Visel A."/>
            <person name="Grigoriev I.V."/>
        </authorList>
    </citation>
    <scope>NUCLEOTIDE SEQUENCE [LARGE SCALE GENOMIC DNA]</scope>
    <source>
        <strain evidence="3 4">NRRL Y-17943</strain>
    </source>
</reference>
<evidence type="ECO:0000259" key="2">
    <source>
        <dbReference type="SMART" id="SM00903"/>
    </source>
</evidence>
<accession>A0A1Y1UM69</accession>
<keyword evidence="1" id="KW-0560">Oxidoreductase</keyword>
<proteinExistence type="predicted"/>
<dbReference type="EMBL" id="NBSH01000003">
    <property type="protein sequence ID" value="ORX39099.1"/>
    <property type="molecule type" value="Genomic_DNA"/>
</dbReference>
<dbReference type="InterPro" id="IPR050268">
    <property type="entry name" value="NADH-dep_flavin_reductase"/>
</dbReference>
<feature type="domain" description="Flavin reductase like" evidence="2">
    <location>
        <begin position="26"/>
        <end position="250"/>
    </location>
</feature>
<dbReference type="GO" id="GO:0042602">
    <property type="term" value="F:riboflavin reductase (NADPH) activity"/>
    <property type="evidence" value="ECO:0007669"/>
    <property type="project" value="TreeGrafter"/>
</dbReference>
<dbReference type="PANTHER" id="PTHR30466:SF1">
    <property type="entry name" value="FMN REDUCTASE (NADH) RUTF"/>
    <property type="match status" value="1"/>
</dbReference>
<evidence type="ECO:0000313" key="3">
    <source>
        <dbReference type="EMBL" id="ORX39099.1"/>
    </source>
</evidence>
<dbReference type="AlphaFoldDB" id="A0A1Y1UM69"/>
<dbReference type="RefSeq" id="XP_021872962.1">
    <property type="nucleotide sequence ID" value="XM_022017947.1"/>
</dbReference>
<evidence type="ECO:0000313" key="4">
    <source>
        <dbReference type="Proteomes" id="UP000193218"/>
    </source>
</evidence>
<sequence length="261" mass="28372">MVRRYMGQEPVPINGSDISEQLRGVMRNVPQPVALAVARTPSSAGEPSRYHGATLSSFTSLTLHPEPLVAFSLRLPSRLADFIRPGGKDIGHIPLYDPSSVSPSSATRSIPPQIPLPNNPPPHHSYASHSLTISLLAQCHAHLADRFARPGLDMSTAFSSTDFDLSKVPPGVKDALGILNCQVVMSLPLRDVSPPPSTGRMAETSPIDIQTGGDKVHGSELFICRVISVIQGDEGLVIDPLLYWRRKYISVQNQSEQPYTW</sequence>
<dbReference type="InterPro" id="IPR002563">
    <property type="entry name" value="Flavin_Rdtase-like_dom"/>
</dbReference>
<gene>
    <name evidence="3" type="ORF">BD324DRAFT_649191</name>
</gene>
<organism evidence="3 4">
    <name type="scientific">Kockovaella imperatae</name>
    <dbReference type="NCBI Taxonomy" id="4999"/>
    <lineage>
        <taxon>Eukaryota</taxon>
        <taxon>Fungi</taxon>
        <taxon>Dikarya</taxon>
        <taxon>Basidiomycota</taxon>
        <taxon>Agaricomycotina</taxon>
        <taxon>Tremellomycetes</taxon>
        <taxon>Tremellales</taxon>
        <taxon>Cuniculitremaceae</taxon>
        <taxon>Kockovaella</taxon>
    </lineage>
</organism>
<evidence type="ECO:0000256" key="1">
    <source>
        <dbReference type="ARBA" id="ARBA00023002"/>
    </source>
</evidence>